<proteinExistence type="predicted"/>
<comment type="caution">
    <text evidence="2">The sequence shown here is derived from an EMBL/GenBank/DDBJ whole genome shotgun (WGS) entry which is preliminary data.</text>
</comment>
<gene>
    <name evidence="2" type="ORF">FNW02_36050</name>
</gene>
<dbReference type="Proteomes" id="UP001165986">
    <property type="component" value="Unassembled WGS sequence"/>
</dbReference>
<name>A0AA40VVG0_9NOST</name>
<evidence type="ECO:0000256" key="1">
    <source>
        <dbReference type="SAM" id="MobiDB-lite"/>
    </source>
</evidence>
<organism evidence="2 3">
    <name type="scientific">Komarekiella delphini-convector SJRDD-AB1</name>
    <dbReference type="NCBI Taxonomy" id="2593771"/>
    <lineage>
        <taxon>Bacteria</taxon>
        <taxon>Bacillati</taxon>
        <taxon>Cyanobacteriota</taxon>
        <taxon>Cyanophyceae</taxon>
        <taxon>Nostocales</taxon>
        <taxon>Nostocaceae</taxon>
        <taxon>Komarekiella</taxon>
        <taxon>Komarekiella delphini-convector</taxon>
    </lineage>
</organism>
<feature type="region of interest" description="Disordered" evidence="1">
    <location>
        <begin position="66"/>
        <end position="85"/>
    </location>
</feature>
<feature type="compositionally biased region" description="Acidic residues" evidence="1">
    <location>
        <begin position="120"/>
        <end position="132"/>
    </location>
</feature>
<dbReference type="EMBL" id="VJXY01000101">
    <property type="protein sequence ID" value="MBD6620999.1"/>
    <property type="molecule type" value="Genomic_DNA"/>
</dbReference>
<sequence length="132" mass="15847">MLIFALLVYFNEPNLEWSGGPIQGWKTALVFLAGGAVTGGVTGKALDFYCWRVEQRLIQIERERVEKETRERERAQKERLEREKREQEILEAEMAERKMIQREAALEEERKWYEEHGDQDYEYEEDEDEDEE</sequence>
<accession>A0AA40VVG0</accession>
<protein>
    <submittedName>
        <fullName evidence="2">Uncharacterized protein</fullName>
    </submittedName>
</protein>
<feature type="region of interest" description="Disordered" evidence="1">
    <location>
        <begin position="111"/>
        <end position="132"/>
    </location>
</feature>
<evidence type="ECO:0000313" key="3">
    <source>
        <dbReference type="Proteomes" id="UP001165986"/>
    </source>
</evidence>
<reference evidence="2" key="1">
    <citation type="submission" date="2019-07" db="EMBL/GenBank/DDBJ databases">
        <title>Toxilogical consequences of a new and cryptic species of cyanobacteria (Komarekiella delphini-convector) recovered from the epidermis of a bottlenose dolphin and 1500 ft. in the air.</title>
        <authorList>
            <person name="Brown A.O."/>
            <person name="Dvorak P."/>
            <person name="Villanueva C.D."/>
            <person name="Foss A.J."/>
            <person name="Garvey A.D."/>
            <person name="Gibson Q.A."/>
            <person name="Johansen J.R."/>
            <person name="Casamatta D.A."/>
        </authorList>
    </citation>
    <scope>NUCLEOTIDE SEQUENCE</scope>
    <source>
        <strain evidence="2">SJRDD-AB1</strain>
    </source>
</reference>
<keyword evidence="3" id="KW-1185">Reference proteome</keyword>
<dbReference type="AlphaFoldDB" id="A0AA40VVG0"/>
<evidence type="ECO:0000313" key="2">
    <source>
        <dbReference type="EMBL" id="MBD6620999.1"/>
    </source>
</evidence>